<evidence type="ECO:0000256" key="2">
    <source>
        <dbReference type="ARBA" id="ARBA00004569"/>
    </source>
</evidence>
<dbReference type="PROSITE" id="PS51007">
    <property type="entry name" value="CYTC"/>
    <property type="match status" value="1"/>
</dbReference>
<dbReference type="Proteomes" id="UP000034805">
    <property type="component" value="Unassembled WGS sequence"/>
</dbReference>
<comment type="similarity">
    <text evidence="3 10">Belongs to the cytochrome c family.</text>
</comment>
<dbReference type="STRING" id="113540.ENSSFOP00015019110"/>
<comment type="function">
    <text evidence="1 11">Electron carrier protein. The oxidized form of the cytochrome c heme group can accept an electron from the heme group of the cytochrome c1 subunit of cytochrome reductase. Cytochrome c then transfers this electron to the cytochrome oxidase complex, the final protein carrier in the mitochondrial electron-transport chain.</text>
</comment>
<reference evidence="14 15" key="1">
    <citation type="submission" date="2015-08" db="EMBL/GenBank/DDBJ databases">
        <title>The genome of the Asian arowana (Scleropages formosus).</title>
        <authorList>
            <person name="Tan M.H."/>
            <person name="Gan H.M."/>
            <person name="Croft L.J."/>
            <person name="Austin C.M."/>
        </authorList>
    </citation>
    <scope>NUCLEOTIDE SEQUENCE [LARGE SCALE GENOMIC DNA]</scope>
    <source>
        <strain evidence="14">Aro1</strain>
    </source>
</reference>
<dbReference type="AlphaFoldDB" id="A0A0N8JVR3"/>
<dbReference type="PANTHER" id="PTHR11961">
    <property type="entry name" value="CYTOCHROME C"/>
    <property type="match status" value="1"/>
</dbReference>
<keyword evidence="7 11" id="KW-0249">Electron transport</keyword>
<evidence type="ECO:0000256" key="7">
    <source>
        <dbReference type="ARBA" id="ARBA00022982"/>
    </source>
</evidence>
<dbReference type="PRINTS" id="PR00604">
    <property type="entry name" value="CYTCHRMECIAB"/>
</dbReference>
<keyword evidence="6 9" id="KW-0479">Metal-binding</keyword>
<dbReference type="SUPFAM" id="SSF46626">
    <property type="entry name" value="Cytochrome c"/>
    <property type="match status" value="1"/>
</dbReference>
<evidence type="ECO:0000256" key="11">
    <source>
        <dbReference type="RuleBase" id="RU004427"/>
    </source>
</evidence>
<evidence type="ECO:0000256" key="8">
    <source>
        <dbReference type="ARBA" id="ARBA00023004"/>
    </source>
</evidence>
<proteinExistence type="inferred from homology"/>
<dbReference type="Pfam" id="PF00034">
    <property type="entry name" value="Cytochrom_C"/>
    <property type="match status" value="1"/>
</dbReference>
<dbReference type="GO" id="GO:0005758">
    <property type="term" value="C:mitochondrial intermembrane space"/>
    <property type="evidence" value="ECO:0007669"/>
    <property type="project" value="UniProtKB-SubCell"/>
</dbReference>
<keyword evidence="5 9" id="KW-0349">Heme</keyword>
<dbReference type="Gene3D" id="1.10.760.10">
    <property type="entry name" value="Cytochrome c-like domain"/>
    <property type="match status" value="1"/>
</dbReference>
<keyword evidence="11" id="KW-0679">Respiratory chain</keyword>
<feature type="domain" description="Cytochrome c" evidence="13">
    <location>
        <begin position="132"/>
        <end position="233"/>
    </location>
</feature>
<keyword evidence="4 11" id="KW-0813">Transport</keyword>
<dbReference type="InterPro" id="IPR009056">
    <property type="entry name" value="Cyt_c-like_dom"/>
</dbReference>
<sequence>METETEINNRMGNGALRVSGLAQSERQRTVACGHAELLPKSLPVATRLKGQKTTRGSVLRKPRSTTPARPAGRRRGKLPCAGCSSRHSCTLNVSLRSSSVKLFGIMTKILQNIFNASVTFPLFDARYLTDMGDVEKGKKVFVQKCAQCHTVENGGKHKVGPNLWGLFGRKTGQAEGFSYTDANKSKGIVWSEDTLMEYLENPKKYIPGTKMIFAGIKKKGERADLIAYLKSATSS</sequence>
<feature type="region of interest" description="Disordered" evidence="12">
    <location>
        <begin position="49"/>
        <end position="79"/>
    </location>
</feature>
<keyword evidence="8 9" id="KW-0408">Iron</keyword>
<evidence type="ECO:0000259" key="13">
    <source>
        <dbReference type="PROSITE" id="PS51007"/>
    </source>
</evidence>
<protein>
    <submittedName>
        <fullName evidence="14">Cytochrome c-like</fullName>
    </submittedName>
</protein>
<dbReference type="InterPro" id="IPR036909">
    <property type="entry name" value="Cyt_c-like_dom_sf"/>
</dbReference>
<keyword evidence="11" id="KW-0496">Mitochondrion</keyword>
<comment type="subcellular location">
    <subcellularLocation>
        <location evidence="2">Mitochondrion intermembrane space</location>
    </subcellularLocation>
</comment>
<evidence type="ECO:0000256" key="4">
    <source>
        <dbReference type="ARBA" id="ARBA00022448"/>
    </source>
</evidence>
<comment type="PTM">
    <text evidence="11">Binds 1 heme group per subunit.</text>
</comment>
<dbReference type="FunFam" id="1.10.760.10:FF:000001">
    <property type="entry name" value="Cytochrome c iso-1"/>
    <property type="match status" value="1"/>
</dbReference>
<dbReference type="GO" id="GO:0020037">
    <property type="term" value="F:heme binding"/>
    <property type="evidence" value="ECO:0007669"/>
    <property type="project" value="InterPro"/>
</dbReference>
<organism evidence="14 15">
    <name type="scientific">Scleropages formosus</name>
    <name type="common">Asian bonytongue</name>
    <name type="synonym">Osteoglossum formosum</name>
    <dbReference type="NCBI Taxonomy" id="113540"/>
    <lineage>
        <taxon>Eukaryota</taxon>
        <taxon>Metazoa</taxon>
        <taxon>Chordata</taxon>
        <taxon>Craniata</taxon>
        <taxon>Vertebrata</taxon>
        <taxon>Euteleostomi</taxon>
        <taxon>Actinopterygii</taxon>
        <taxon>Neopterygii</taxon>
        <taxon>Teleostei</taxon>
        <taxon>Osteoglossocephala</taxon>
        <taxon>Osteoglossomorpha</taxon>
        <taxon>Osteoglossiformes</taxon>
        <taxon>Osteoglossidae</taxon>
        <taxon>Scleropages</taxon>
    </lineage>
</organism>
<comment type="caution">
    <text evidence="14">The sequence shown here is derived from an EMBL/GenBank/DDBJ whole genome shotgun (WGS) entry which is preliminary data.</text>
</comment>
<accession>A0A0N8JVR3</accession>
<evidence type="ECO:0000256" key="3">
    <source>
        <dbReference type="ARBA" id="ARBA00006488"/>
    </source>
</evidence>
<evidence type="ECO:0000313" key="14">
    <source>
        <dbReference type="EMBL" id="KPP58857.1"/>
    </source>
</evidence>
<dbReference type="GO" id="GO:0046872">
    <property type="term" value="F:metal ion binding"/>
    <property type="evidence" value="ECO:0007669"/>
    <property type="project" value="UniProtKB-KW"/>
</dbReference>
<evidence type="ECO:0000256" key="10">
    <source>
        <dbReference type="RuleBase" id="RU004426"/>
    </source>
</evidence>
<evidence type="ECO:0000256" key="12">
    <source>
        <dbReference type="SAM" id="MobiDB-lite"/>
    </source>
</evidence>
<dbReference type="EMBL" id="JARO02013087">
    <property type="protein sequence ID" value="KPP58857.1"/>
    <property type="molecule type" value="Genomic_DNA"/>
</dbReference>
<gene>
    <name evidence="14" type="ORF">Z043_123279</name>
</gene>
<dbReference type="GO" id="GO:0009055">
    <property type="term" value="F:electron transfer activity"/>
    <property type="evidence" value="ECO:0007669"/>
    <property type="project" value="InterPro"/>
</dbReference>
<evidence type="ECO:0000256" key="9">
    <source>
        <dbReference type="PROSITE-ProRule" id="PRU00433"/>
    </source>
</evidence>
<evidence type="ECO:0000313" key="15">
    <source>
        <dbReference type="Proteomes" id="UP000034805"/>
    </source>
</evidence>
<evidence type="ECO:0000256" key="1">
    <source>
        <dbReference type="ARBA" id="ARBA00002555"/>
    </source>
</evidence>
<evidence type="ECO:0000256" key="6">
    <source>
        <dbReference type="ARBA" id="ARBA00022723"/>
    </source>
</evidence>
<evidence type="ECO:0000256" key="5">
    <source>
        <dbReference type="ARBA" id="ARBA00022617"/>
    </source>
</evidence>
<name>A0A0N8JVR3_SCLFO</name>
<dbReference type="InterPro" id="IPR002327">
    <property type="entry name" value="Cyt_c_1A/1B"/>
</dbReference>